<dbReference type="AlphaFoldDB" id="A0A2S3UJC6"/>
<sequence length="109" mass="11995">MLPGVGFLVPDLAVVALVVLATTLDDLQTVFHFQHGRGRLQELEVTIGGVHPESFRVDQIELDVHVEVVGVGMSADNTLMVFQAESLGEFRLDILQDVDVWFLALDLLP</sequence>
<accession>A0A2S3UJC6</accession>
<name>A0A2S3UJC6_9HYPH</name>
<organism evidence="1 2">
    <name type="scientific">Roseibium marinum</name>
    <dbReference type="NCBI Taxonomy" id="281252"/>
    <lineage>
        <taxon>Bacteria</taxon>
        <taxon>Pseudomonadati</taxon>
        <taxon>Pseudomonadota</taxon>
        <taxon>Alphaproteobacteria</taxon>
        <taxon>Hyphomicrobiales</taxon>
        <taxon>Stappiaceae</taxon>
        <taxon>Roseibium</taxon>
    </lineage>
</organism>
<dbReference type="EMBL" id="PPCN01000021">
    <property type="protein sequence ID" value="POF27806.1"/>
    <property type="molecule type" value="Genomic_DNA"/>
</dbReference>
<proteinExistence type="predicted"/>
<reference evidence="1 2" key="1">
    <citation type="submission" date="2018-01" db="EMBL/GenBank/DDBJ databases">
        <title>Genomic Encyclopedia of Archaeal and Bacterial Type Strains, Phase II (KMG-II): from individual species to whole genera.</title>
        <authorList>
            <person name="Goeker M."/>
        </authorList>
    </citation>
    <scope>NUCLEOTIDE SEQUENCE [LARGE SCALE GENOMIC DNA]</scope>
    <source>
        <strain evidence="1 2">DSM 17023</strain>
    </source>
</reference>
<keyword evidence="2" id="KW-1185">Reference proteome</keyword>
<evidence type="ECO:0000313" key="1">
    <source>
        <dbReference type="EMBL" id="POF27806.1"/>
    </source>
</evidence>
<comment type="caution">
    <text evidence="1">The sequence shown here is derived from an EMBL/GenBank/DDBJ whole genome shotgun (WGS) entry which is preliminary data.</text>
</comment>
<dbReference type="Proteomes" id="UP000236959">
    <property type="component" value="Unassembled WGS sequence"/>
</dbReference>
<gene>
    <name evidence="1" type="ORF">CLV41_12132</name>
</gene>
<protein>
    <submittedName>
        <fullName evidence="1">Uncharacterized protein</fullName>
    </submittedName>
</protein>
<evidence type="ECO:0000313" key="2">
    <source>
        <dbReference type="Proteomes" id="UP000236959"/>
    </source>
</evidence>